<reference evidence="1 2" key="2">
    <citation type="journal article" date="2017" name="Front. Plant Sci.">
        <title>Gene Classification and Mining of Molecular Markers Useful in Red Clover (Trifolium pratense) Breeding.</title>
        <authorList>
            <person name="Istvanek J."/>
            <person name="Dluhosova J."/>
            <person name="Dluhos P."/>
            <person name="Patkova L."/>
            <person name="Nedelnik J."/>
            <person name="Repkova J."/>
        </authorList>
    </citation>
    <scope>NUCLEOTIDE SEQUENCE [LARGE SCALE GENOMIC DNA]</scope>
    <source>
        <strain evidence="2">cv. Tatra</strain>
        <tissue evidence="1">Young leaves</tissue>
    </source>
</reference>
<gene>
    <name evidence="1" type="ORF">L195_g063137</name>
</gene>
<proteinExistence type="predicted"/>
<name>A0A2K3KK12_TRIPR</name>
<accession>A0A2K3KK12</accession>
<protein>
    <submittedName>
        <fullName evidence="1">Uncharacterized protein</fullName>
    </submittedName>
</protein>
<dbReference type="EMBL" id="ASHM01196142">
    <property type="protein sequence ID" value="PNX66617.1"/>
    <property type="molecule type" value="Genomic_DNA"/>
</dbReference>
<dbReference type="AlphaFoldDB" id="A0A2K3KK12"/>
<organism evidence="1 2">
    <name type="scientific">Trifolium pratense</name>
    <name type="common">Red clover</name>
    <dbReference type="NCBI Taxonomy" id="57577"/>
    <lineage>
        <taxon>Eukaryota</taxon>
        <taxon>Viridiplantae</taxon>
        <taxon>Streptophyta</taxon>
        <taxon>Embryophyta</taxon>
        <taxon>Tracheophyta</taxon>
        <taxon>Spermatophyta</taxon>
        <taxon>Magnoliopsida</taxon>
        <taxon>eudicotyledons</taxon>
        <taxon>Gunneridae</taxon>
        <taxon>Pentapetalae</taxon>
        <taxon>rosids</taxon>
        <taxon>fabids</taxon>
        <taxon>Fabales</taxon>
        <taxon>Fabaceae</taxon>
        <taxon>Papilionoideae</taxon>
        <taxon>50 kb inversion clade</taxon>
        <taxon>NPAAA clade</taxon>
        <taxon>Hologalegina</taxon>
        <taxon>IRL clade</taxon>
        <taxon>Trifolieae</taxon>
        <taxon>Trifolium</taxon>
    </lineage>
</organism>
<reference evidence="1 2" key="1">
    <citation type="journal article" date="2014" name="Am. J. Bot.">
        <title>Genome assembly and annotation for red clover (Trifolium pratense; Fabaceae).</title>
        <authorList>
            <person name="Istvanek J."/>
            <person name="Jaros M."/>
            <person name="Krenek A."/>
            <person name="Repkova J."/>
        </authorList>
    </citation>
    <scope>NUCLEOTIDE SEQUENCE [LARGE SCALE GENOMIC DNA]</scope>
    <source>
        <strain evidence="2">cv. Tatra</strain>
        <tissue evidence="1">Young leaves</tissue>
    </source>
</reference>
<sequence length="37" mass="3862">SASSLSVFVRDACLLIPTVPVRDVSPAALPFSLLCCL</sequence>
<evidence type="ECO:0000313" key="2">
    <source>
        <dbReference type="Proteomes" id="UP000236291"/>
    </source>
</evidence>
<dbReference type="Proteomes" id="UP000236291">
    <property type="component" value="Unassembled WGS sequence"/>
</dbReference>
<comment type="caution">
    <text evidence="1">The sequence shown here is derived from an EMBL/GenBank/DDBJ whole genome shotgun (WGS) entry which is preliminary data.</text>
</comment>
<feature type="non-terminal residue" evidence="1">
    <location>
        <position position="1"/>
    </location>
</feature>
<evidence type="ECO:0000313" key="1">
    <source>
        <dbReference type="EMBL" id="PNX66617.1"/>
    </source>
</evidence>